<reference evidence="1" key="2">
    <citation type="submission" date="2020-11" db="EMBL/GenBank/DDBJ databases">
        <authorList>
            <person name="McCartney M.A."/>
            <person name="Auch B."/>
            <person name="Kono T."/>
            <person name="Mallez S."/>
            <person name="Becker A."/>
            <person name="Gohl D.M."/>
            <person name="Silverstein K.A.T."/>
            <person name="Koren S."/>
            <person name="Bechman K.B."/>
            <person name="Herman A."/>
            <person name="Abrahante J.E."/>
            <person name="Garbe J."/>
        </authorList>
    </citation>
    <scope>NUCLEOTIDE SEQUENCE</scope>
    <source>
        <strain evidence="1">Duluth1</strain>
        <tissue evidence="1">Whole animal</tissue>
    </source>
</reference>
<organism evidence="1 2">
    <name type="scientific">Dreissena polymorpha</name>
    <name type="common">Zebra mussel</name>
    <name type="synonym">Mytilus polymorpha</name>
    <dbReference type="NCBI Taxonomy" id="45954"/>
    <lineage>
        <taxon>Eukaryota</taxon>
        <taxon>Metazoa</taxon>
        <taxon>Spiralia</taxon>
        <taxon>Lophotrochozoa</taxon>
        <taxon>Mollusca</taxon>
        <taxon>Bivalvia</taxon>
        <taxon>Autobranchia</taxon>
        <taxon>Heteroconchia</taxon>
        <taxon>Euheterodonta</taxon>
        <taxon>Imparidentia</taxon>
        <taxon>Neoheterodontei</taxon>
        <taxon>Myida</taxon>
        <taxon>Dreissenoidea</taxon>
        <taxon>Dreissenidae</taxon>
        <taxon>Dreissena</taxon>
    </lineage>
</organism>
<dbReference type="AlphaFoldDB" id="A0A9D4KGX0"/>
<dbReference type="EMBL" id="JAIWYP010000004">
    <property type="protein sequence ID" value="KAH3838931.1"/>
    <property type="molecule type" value="Genomic_DNA"/>
</dbReference>
<evidence type="ECO:0000313" key="1">
    <source>
        <dbReference type="EMBL" id="KAH3838931.1"/>
    </source>
</evidence>
<comment type="caution">
    <text evidence="1">The sequence shown here is derived from an EMBL/GenBank/DDBJ whole genome shotgun (WGS) entry which is preliminary data.</text>
</comment>
<sequence>MLDLSRDLYKQKDSILNEPKNKLTLCYAKRKRDLRPNETSRDDANFQSRHFDRETVTKRSSQIKITNQPSDANKEVFIAKVC</sequence>
<proteinExistence type="predicted"/>
<name>A0A9D4KGX0_DREPO</name>
<keyword evidence="2" id="KW-1185">Reference proteome</keyword>
<accession>A0A9D4KGX0</accession>
<reference evidence="1" key="1">
    <citation type="journal article" date="2019" name="bioRxiv">
        <title>The Genome of the Zebra Mussel, Dreissena polymorpha: A Resource for Invasive Species Research.</title>
        <authorList>
            <person name="McCartney M.A."/>
            <person name="Auch B."/>
            <person name="Kono T."/>
            <person name="Mallez S."/>
            <person name="Zhang Y."/>
            <person name="Obille A."/>
            <person name="Becker A."/>
            <person name="Abrahante J.E."/>
            <person name="Garbe J."/>
            <person name="Badalamenti J.P."/>
            <person name="Herman A."/>
            <person name="Mangelson H."/>
            <person name="Liachko I."/>
            <person name="Sullivan S."/>
            <person name="Sone E.D."/>
            <person name="Koren S."/>
            <person name="Silverstein K.A.T."/>
            <person name="Beckman K.B."/>
            <person name="Gohl D.M."/>
        </authorList>
    </citation>
    <scope>NUCLEOTIDE SEQUENCE</scope>
    <source>
        <strain evidence="1">Duluth1</strain>
        <tissue evidence="1">Whole animal</tissue>
    </source>
</reference>
<evidence type="ECO:0000313" key="2">
    <source>
        <dbReference type="Proteomes" id="UP000828390"/>
    </source>
</evidence>
<dbReference type="Proteomes" id="UP000828390">
    <property type="component" value="Unassembled WGS sequence"/>
</dbReference>
<protein>
    <submittedName>
        <fullName evidence="1">Uncharacterized protein</fullName>
    </submittedName>
</protein>
<gene>
    <name evidence="1" type="ORF">DPMN_112348</name>
</gene>